<dbReference type="GO" id="GO:0003723">
    <property type="term" value="F:RNA binding"/>
    <property type="evidence" value="ECO:0007669"/>
    <property type="project" value="InterPro"/>
</dbReference>
<accession>A0AAV9GDK4</accession>
<name>A0AAV9GDK4_9PEZI</name>
<reference evidence="4" key="1">
    <citation type="journal article" date="2023" name="Mol. Phylogenet. Evol.">
        <title>Genome-scale phylogeny and comparative genomics of the fungal order Sordariales.</title>
        <authorList>
            <person name="Hensen N."/>
            <person name="Bonometti L."/>
            <person name="Westerberg I."/>
            <person name="Brannstrom I.O."/>
            <person name="Guillou S."/>
            <person name="Cros-Aarteil S."/>
            <person name="Calhoun S."/>
            <person name="Haridas S."/>
            <person name="Kuo A."/>
            <person name="Mondo S."/>
            <person name="Pangilinan J."/>
            <person name="Riley R."/>
            <person name="LaButti K."/>
            <person name="Andreopoulos B."/>
            <person name="Lipzen A."/>
            <person name="Chen C."/>
            <person name="Yan M."/>
            <person name="Daum C."/>
            <person name="Ng V."/>
            <person name="Clum A."/>
            <person name="Steindorff A."/>
            <person name="Ohm R.A."/>
            <person name="Martin F."/>
            <person name="Silar P."/>
            <person name="Natvig D.O."/>
            <person name="Lalanne C."/>
            <person name="Gautier V."/>
            <person name="Ament-Velasquez S.L."/>
            <person name="Kruys A."/>
            <person name="Hutchinson M.I."/>
            <person name="Powell A.J."/>
            <person name="Barry K."/>
            <person name="Miller A.N."/>
            <person name="Grigoriev I.V."/>
            <person name="Debuchy R."/>
            <person name="Gladieux P."/>
            <person name="Hiltunen Thoren M."/>
            <person name="Johannesson H."/>
        </authorList>
    </citation>
    <scope>NUCLEOTIDE SEQUENCE</scope>
    <source>
        <strain evidence="4">PSN243</strain>
    </source>
</reference>
<dbReference type="InterPro" id="IPR016191">
    <property type="entry name" value="Ribonuclease/ribotoxin"/>
</dbReference>
<keyword evidence="5" id="KW-1185">Reference proteome</keyword>
<feature type="region of interest" description="Disordered" evidence="3">
    <location>
        <begin position="221"/>
        <end position="246"/>
    </location>
</feature>
<evidence type="ECO:0000256" key="3">
    <source>
        <dbReference type="SAM" id="MobiDB-lite"/>
    </source>
</evidence>
<protein>
    <submittedName>
        <fullName evidence="4">Uncharacterized protein</fullName>
    </submittedName>
</protein>
<dbReference type="AlphaFoldDB" id="A0AAV9GDK4"/>
<evidence type="ECO:0000313" key="5">
    <source>
        <dbReference type="Proteomes" id="UP001321760"/>
    </source>
</evidence>
<dbReference type="Proteomes" id="UP001321760">
    <property type="component" value="Unassembled WGS sequence"/>
</dbReference>
<comment type="caution">
    <text evidence="4">The sequence shown here is derived from an EMBL/GenBank/DDBJ whole genome shotgun (WGS) entry which is preliminary data.</text>
</comment>
<sequence>MSRTIYQVLDPDGGSETQQYDPVKYRPFNSPEPKPKSPSKISYTINVVKKVLRYLDKEAGRRFRSPKLGGGSGSSSPAVSSISQFALDENTPGSPSATEDGIADLDKDDCSSLLSFESCYSLPGLTPEHLDPKDMRTPYSLKFRYIRASYVYYQAREALPTEGSHHTGYPHLFRGARLSFPLVPRMDTYQGGPGNLPGPARVVYCGEEDGRKSKCEVWFHDPRKPKQRDGDEHPFTMAEYRAGKGK</sequence>
<dbReference type="GO" id="GO:0016787">
    <property type="term" value="F:hydrolase activity"/>
    <property type="evidence" value="ECO:0007669"/>
    <property type="project" value="UniProtKB-KW"/>
</dbReference>
<feature type="compositionally biased region" description="Basic and acidic residues" evidence="3">
    <location>
        <begin position="221"/>
        <end position="234"/>
    </location>
</feature>
<gene>
    <name evidence="4" type="ORF">QBC34DRAFT_469578</name>
</gene>
<evidence type="ECO:0000313" key="4">
    <source>
        <dbReference type="EMBL" id="KAK4446545.1"/>
    </source>
</evidence>
<reference evidence="4" key="2">
    <citation type="submission" date="2023-05" db="EMBL/GenBank/DDBJ databases">
        <authorList>
            <consortium name="Lawrence Berkeley National Laboratory"/>
            <person name="Steindorff A."/>
            <person name="Hensen N."/>
            <person name="Bonometti L."/>
            <person name="Westerberg I."/>
            <person name="Brannstrom I.O."/>
            <person name="Guillou S."/>
            <person name="Cros-Aarteil S."/>
            <person name="Calhoun S."/>
            <person name="Haridas S."/>
            <person name="Kuo A."/>
            <person name="Mondo S."/>
            <person name="Pangilinan J."/>
            <person name="Riley R."/>
            <person name="Labutti K."/>
            <person name="Andreopoulos B."/>
            <person name="Lipzen A."/>
            <person name="Chen C."/>
            <person name="Yanf M."/>
            <person name="Daum C."/>
            <person name="Ng V."/>
            <person name="Clum A."/>
            <person name="Ohm R."/>
            <person name="Martin F."/>
            <person name="Silar P."/>
            <person name="Natvig D."/>
            <person name="Lalanne C."/>
            <person name="Gautier V."/>
            <person name="Ament-Velasquez S.L."/>
            <person name="Kruys A."/>
            <person name="Hutchinson M.I."/>
            <person name="Powell A.J."/>
            <person name="Barry K."/>
            <person name="Miller A.N."/>
            <person name="Grigoriev I.V."/>
            <person name="Debuchy R."/>
            <person name="Gladieux P."/>
            <person name="Thoren M.H."/>
            <person name="Johannesson H."/>
        </authorList>
    </citation>
    <scope>NUCLEOTIDE SEQUENCE</scope>
    <source>
        <strain evidence="4">PSN243</strain>
    </source>
</reference>
<organism evidence="4 5">
    <name type="scientific">Podospora aff. communis PSN243</name>
    <dbReference type="NCBI Taxonomy" id="3040156"/>
    <lineage>
        <taxon>Eukaryota</taxon>
        <taxon>Fungi</taxon>
        <taxon>Dikarya</taxon>
        <taxon>Ascomycota</taxon>
        <taxon>Pezizomycotina</taxon>
        <taxon>Sordariomycetes</taxon>
        <taxon>Sordariomycetidae</taxon>
        <taxon>Sordariales</taxon>
        <taxon>Podosporaceae</taxon>
        <taxon>Podospora</taxon>
    </lineage>
</organism>
<keyword evidence="2" id="KW-0378">Hydrolase</keyword>
<proteinExistence type="predicted"/>
<feature type="region of interest" description="Disordered" evidence="3">
    <location>
        <begin position="1"/>
        <end position="41"/>
    </location>
</feature>
<dbReference type="SUPFAM" id="SSF53933">
    <property type="entry name" value="Microbial ribonucleases"/>
    <property type="match status" value="1"/>
</dbReference>
<evidence type="ECO:0000256" key="2">
    <source>
        <dbReference type="ARBA" id="ARBA00022801"/>
    </source>
</evidence>
<keyword evidence="1" id="KW-0540">Nuclease</keyword>
<dbReference type="EMBL" id="MU865956">
    <property type="protein sequence ID" value="KAK4446545.1"/>
    <property type="molecule type" value="Genomic_DNA"/>
</dbReference>
<dbReference type="GO" id="GO:0004540">
    <property type="term" value="F:RNA nuclease activity"/>
    <property type="evidence" value="ECO:0007669"/>
    <property type="project" value="InterPro"/>
</dbReference>
<evidence type="ECO:0000256" key="1">
    <source>
        <dbReference type="ARBA" id="ARBA00022722"/>
    </source>
</evidence>